<dbReference type="Proteomes" id="UP000223060">
    <property type="component" value="Chromosome"/>
</dbReference>
<dbReference type="Proteomes" id="UP000564536">
    <property type="component" value="Unassembled WGS sequence"/>
</dbReference>
<dbReference type="InterPro" id="IPR016181">
    <property type="entry name" value="Acyl_CoA_acyltransferase"/>
</dbReference>
<dbReference type="EMBL" id="JAARRL010000009">
    <property type="protein sequence ID" value="MBC1500426.1"/>
    <property type="molecule type" value="Genomic_DNA"/>
</dbReference>
<feature type="domain" description="N-acetyltransferase" evidence="1">
    <location>
        <begin position="18"/>
        <end position="180"/>
    </location>
</feature>
<reference evidence="2" key="2">
    <citation type="submission" date="2015-03" db="EMBL/GenBank/DDBJ databases">
        <authorList>
            <person name="Murphy D."/>
        </authorList>
    </citation>
    <scope>NUCLEOTIDE SEQUENCE [LARGE SCALE GENOMIC DNA]</scope>
    <source>
        <strain evidence="2">WS 4560</strain>
    </source>
</reference>
<dbReference type="Gene3D" id="3.40.630.30">
    <property type="match status" value="1"/>
</dbReference>
<keyword evidence="3" id="KW-0808">Transferase</keyword>
<dbReference type="PANTHER" id="PTHR43792:SF1">
    <property type="entry name" value="N-ACETYLTRANSFERASE DOMAIN-CONTAINING PROTEIN"/>
    <property type="match status" value="1"/>
</dbReference>
<name>A0A1S7FRG2_9LIST</name>
<evidence type="ECO:0000313" key="4">
    <source>
        <dbReference type="Proteomes" id="UP000223060"/>
    </source>
</evidence>
<dbReference type="PROSITE" id="PS51186">
    <property type="entry name" value="GNAT"/>
    <property type="match status" value="1"/>
</dbReference>
<dbReference type="EMBL" id="CP011102">
    <property type="protein sequence ID" value="AQY50038.1"/>
    <property type="molecule type" value="Genomic_DNA"/>
</dbReference>
<evidence type="ECO:0000313" key="5">
    <source>
        <dbReference type="Proteomes" id="UP000564536"/>
    </source>
</evidence>
<evidence type="ECO:0000313" key="3">
    <source>
        <dbReference type="EMBL" id="MBC1500426.1"/>
    </source>
</evidence>
<dbReference type="GO" id="GO:0016747">
    <property type="term" value="F:acyltransferase activity, transferring groups other than amino-acyl groups"/>
    <property type="evidence" value="ECO:0007669"/>
    <property type="project" value="InterPro"/>
</dbReference>
<protein>
    <submittedName>
        <fullName evidence="3">GNAT family N-acetyltransferase</fullName>
    </submittedName>
</protein>
<dbReference type="RefSeq" id="WP_036059667.1">
    <property type="nucleotide sequence ID" value="NZ_CP011102.1"/>
</dbReference>
<dbReference type="PANTHER" id="PTHR43792">
    <property type="entry name" value="GNAT FAMILY, PUTATIVE (AFU_ORTHOLOGUE AFUA_3G00765)-RELATED-RELATED"/>
    <property type="match status" value="1"/>
</dbReference>
<dbReference type="Pfam" id="PF13302">
    <property type="entry name" value="Acetyltransf_3"/>
    <property type="match status" value="1"/>
</dbReference>
<evidence type="ECO:0000259" key="1">
    <source>
        <dbReference type="PROSITE" id="PS51186"/>
    </source>
</evidence>
<keyword evidence="4" id="KW-1185">Reference proteome</keyword>
<dbReference type="InterPro" id="IPR000182">
    <property type="entry name" value="GNAT_dom"/>
</dbReference>
<gene>
    <name evidence="3" type="ORF">HB943_07400</name>
    <name evidence="2" type="ORF">UE46_02555</name>
</gene>
<dbReference type="KEGG" id="lwi:UE46_02555"/>
<sequence length="180" mass="20621">MLLEALNNLPKEFETERIYARSMTDNDAPQLLEIWSDDNVTHHMNIETFHAVSEVSEMISAIELEATACRYVIIDKSTNEMIGSFGINELYLNSMTAEIGYELKESHWRKGIMTEILSSFIAVIQTTTTISALTAKVSPENIASSQLLMKLDFHFDKVVSEFNMQKKMLETVDQYWRKLA</sequence>
<organism evidence="2 4">
    <name type="scientific">Listeria weihenstephanensis</name>
    <dbReference type="NCBI Taxonomy" id="1006155"/>
    <lineage>
        <taxon>Bacteria</taxon>
        <taxon>Bacillati</taxon>
        <taxon>Bacillota</taxon>
        <taxon>Bacilli</taxon>
        <taxon>Bacillales</taxon>
        <taxon>Listeriaceae</taxon>
        <taxon>Listeria</taxon>
    </lineage>
</organism>
<reference evidence="4" key="1">
    <citation type="submission" date="2015-03" db="EMBL/GenBank/DDBJ databases">
        <authorList>
            <person name="Ferrari E."/>
            <person name="Walter M.C."/>
            <person name="Huptas C."/>
            <person name="Scherer S."/>
            <person name="Mueller-Herbst S."/>
        </authorList>
    </citation>
    <scope>NUCLEOTIDE SEQUENCE [LARGE SCALE GENOMIC DNA]</scope>
    <source>
        <strain evidence="4">LWP01</strain>
    </source>
</reference>
<evidence type="ECO:0000313" key="2">
    <source>
        <dbReference type="EMBL" id="AQY50038.1"/>
    </source>
</evidence>
<dbReference type="SUPFAM" id="SSF55729">
    <property type="entry name" value="Acyl-CoA N-acyltransferases (Nat)"/>
    <property type="match status" value="1"/>
</dbReference>
<proteinExistence type="predicted"/>
<reference evidence="3 5" key="3">
    <citation type="submission" date="2020-03" db="EMBL/GenBank/DDBJ databases">
        <title>Soil Listeria distribution.</title>
        <authorList>
            <person name="Liao J."/>
            <person name="Wiedmann M."/>
        </authorList>
    </citation>
    <scope>NUCLEOTIDE SEQUENCE [LARGE SCALE GENOMIC DNA]</scope>
    <source>
        <strain evidence="3 5">FSL L7-1523</strain>
    </source>
</reference>
<dbReference type="AlphaFoldDB" id="A0A1S7FRG2"/>
<accession>A0A1S7FRG2</accession>
<dbReference type="InterPro" id="IPR051531">
    <property type="entry name" value="N-acetyltransferase"/>
</dbReference>